<keyword evidence="1 2" id="KW-0238">DNA-binding</keyword>
<dbReference type="InterPro" id="IPR036271">
    <property type="entry name" value="Tet_transcr_reg_TetR-rel_C_sf"/>
</dbReference>
<dbReference type="InParanoid" id="A0A7G1G811"/>
<gene>
    <name evidence="4" type="ORF">OSSY52_02930</name>
</gene>
<accession>A0A7G1G811</accession>
<dbReference type="AlphaFoldDB" id="A0A7G1G811"/>
<name>A0A7G1G811_9BACT</name>
<keyword evidence="5" id="KW-1185">Reference proteome</keyword>
<reference evidence="4 5" key="1">
    <citation type="submission" date="2018-06" db="EMBL/GenBank/DDBJ databases">
        <title>Genome sequencing of Oceanotoga sp. sy52.</title>
        <authorList>
            <person name="Mori K."/>
        </authorList>
    </citation>
    <scope>NUCLEOTIDE SEQUENCE [LARGE SCALE GENOMIC DNA]</scope>
    <source>
        <strain evidence="5">sy52</strain>
    </source>
</reference>
<dbReference type="SUPFAM" id="SSF48498">
    <property type="entry name" value="Tetracyclin repressor-like, C-terminal domain"/>
    <property type="match status" value="1"/>
</dbReference>
<proteinExistence type="predicted"/>
<dbReference type="RefSeq" id="WP_190615280.1">
    <property type="nucleotide sequence ID" value="NZ_AP018712.1"/>
</dbReference>
<dbReference type="InterPro" id="IPR050624">
    <property type="entry name" value="HTH-type_Tx_Regulator"/>
</dbReference>
<organism evidence="4 5">
    <name type="scientific">Tepiditoga spiralis</name>
    <dbReference type="NCBI Taxonomy" id="2108365"/>
    <lineage>
        <taxon>Bacteria</taxon>
        <taxon>Thermotogati</taxon>
        <taxon>Thermotogota</taxon>
        <taxon>Thermotogae</taxon>
        <taxon>Petrotogales</taxon>
        <taxon>Petrotogaceae</taxon>
        <taxon>Tepiditoga</taxon>
    </lineage>
</organism>
<evidence type="ECO:0000313" key="5">
    <source>
        <dbReference type="Proteomes" id="UP000516361"/>
    </source>
</evidence>
<dbReference type="InterPro" id="IPR001647">
    <property type="entry name" value="HTH_TetR"/>
</dbReference>
<protein>
    <submittedName>
        <fullName evidence="4">TetR family transcriptional regulator</fullName>
    </submittedName>
</protein>
<dbReference type="Gene3D" id="1.10.357.10">
    <property type="entry name" value="Tetracycline Repressor, domain 2"/>
    <property type="match status" value="1"/>
</dbReference>
<dbReference type="PANTHER" id="PTHR43479">
    <property type="entry name" value="ACREF/ENVCD OPERON REPRESSOR-RELATED"/>
    <property type="match status" value="1"/>
</dbReference>
<dbReference type="FunCoup" id="A0A7G1G811">
    <property type="interactions" value="74"/>
</dbReference>
<feature type="DNA-binding region" description="H-T-H motif" evidence="2">
    <location>
        <begin position="34"/>
        <end position="53"/>
    </location>
</feature>
<dbReference type="InterPro" id="IPR009057">
    <property type="entry name" value="Homeodomain-like_sf"/>
</dbReference>
<evidence type="ECO:0000256" key="2">
    <source>
        <dbReference type="PROSITE-ProRule" id="PRU00335"/>
    </source>
</evidence>
<dbReference type="GO" id="GO:0003677">
    <property type="term" value="F:DNA binding"/>
    <property type="evidence" value="ECO:0007669"/>
    <property type="project" value="UniProtKB-UniRule"/>
</dbReference>
<dbReference type="PANTHER" id="PTHR43479:SF11">
    <property type="entry name" value="ACREF_ENVCD OPERON REPRESSOR-RELATED"/>
    <property type="match status" value="1"/>
</dbReference>
<dbReference type="SUPFAM" id="SSF46689">
    <property type="entry name" value="Homeodomain-like"/>
    <property type="match status" value="1"/>
</dbReference>
<dbReference type="PROSITE" id="PS50977">
    <property type="entry name" value="HTH_TETR_2"/>
    <property type="match status" value="1"/>
</dbReference>
<dbReference type="EMBL" id="AP018712">
    <property type="protein sequence ID" value="BBE30152.1"/>
    <property type="molecule type" value="Genomic_DNA"/>
</dbReference>
<evidence type="ECO:0000259" key="3">
    <source>
        <dbReference type="PROSITE" id="PS50977"/>
    </source>
</evidence>
<dbReference type="KEGG" id="ocy:OSSY52_02930"/>
<feature type="domain" description="HTH tetR-type" evidence="3">
    <location>
        <begin position="11"/>
        <end position="71"/>
    </location>
</feature>
<evidence type="ECO:0000313" key="4">
    <source>
        <dbReference type="EMBL" id="BBE30152.1"/>
    </source>
</evidence>
<dbReference type="Proteomes" id="UP000516361">
    <property type="component" value="Chromosome"/>
</dbReference>
<sequence>MPKQTFFNLSLEKQERIKNAAIEEFSKYSFSNSSINRIIQVAKIPKGSFYQYFENKEDIYIYIIEEIGKVKIKYIQNNINDFSKKNIFEIIQLSIESSLKMISEYPKYAEIGLKMMNEDTNFINKIINNLKINMYEFLSVPIKNAVNDGLIDENLDIDLLIFFISKVLSSVSEYAKEKDIKDFNEIADLTNKIMYMIENGIRRREQNDKN</sequence>
<dbReference type="Pfam" id="PF00440">
    <property type="entry name" value="TetR_N"/>
    <property type="match status" value="1"/>
</dbReference>
<evidence type="ECO:0000256" key="1">
    <source>
        <dbReference type="ARBA" id="ARBA00023125"/>
    </source>
</evidence>